<keyword evidence="15" id="KW-0325">Glycoprotein</keyword>
<keyword evidence="11 20" id="KW-1133">Transmembrane helix</keyword>
<evidence type="ECO:0000256" key="17">
    <source>
        <dbReference type="ARBA" id="ARBA00048679"/>
    </source>
</evidence>
<evidence type="ECO:0000256" key="12">
    <source>
        <dbReference type="ARBA" id="ARBA00023136"/>
    </source>
</evidence>
<evidence type="ECO:0000256" key="13">
    <source>
        <dbReference type="ARBA" id="ARBA00023157"/>
    </source>
</evidence>
<keyword evidence="10 18" id="KW-0067">ATP-binding</keyword>
<evidence type="ECO:0000259" key="22">
    <source>
        <dbReference type="PROSITE" id="PS50011"/>
    </source>
</evidence>
<evidence type="ECO:0000256" key="10">
    <source>
        <dbReference type="ARBA" id="ARBA00022840"/>
    </source>
</evidence>
<dbReference type="InterPro" id="IPR050528">
    <property type="entry name" value="L-type_Lectin-RKs"/>
</dbReference>
<comment type="catalytic activity">
    <reaction evidence="17">
        <text>L-seryl-[protein] + ATP = O-phospho-L-seryl-[protein] + ADP + H(+)</text>
        <dbReference type="Rhea" id="RHEA:17989"/>
        <dbReference type="Rhea" id="RHEA-COMP:9863"/>
        <dbReference type="Rhea" id="RHEA-COMP:11604"/>
        <dbReference type="ChEBI" id="CHEBI:15378"/>
        <dbReference type="ChEBI" id="CHEBI:29999"/>
        <dbReference type="ChEBI" id="CHEBI:30616"/>
        <dbReference type="ChEBI" id="CHEBI:83421"/>
        <dbReference type="ChEBI" id="CHEBI:456216"/>
        <dbReference type="EC" id="2.7.11.1"/>
    </reaction>
</comment>
<evidence type="ECO:0000256" key="6">
    <source>
        <dbReference type="ARBA" id="ARBA00022692"/>
    </source>
</evidence>
<keyword evidence="12 20" id="KW-0472">Membrane</keyword>
<dbReference type="PROSITE" id="PS00108">
    <property type="entry name" value="PROTEIN_KINASE_ST"/>
    <property type="match status" value="1"/>
</dbReference>
<reference evidence="24" key="1">
    <citation type="submission" date="2020-06" db="EMBL/GenBank/DDBJ databases">
        <title>WGS assembly of Ceratodon purpureus strain R40.</title>
        <authorList>
            <person name="Carey S.B."/>
            <person name="Jenkins J."/>
            <person name="Shu S."/>
            <person name="Lovell J.T."/>
            <person name="Sreedasyam A."/>
            <person name="Maumus F."/>
            <person name="Tiley G.P."/>
            <person name="Fernandez-Pozo N."/>
            <person name="Barry K."/>
            <person name="Chen C."/>
            <person name="Wang M."/>
            <person name="Lipzen A."/>
            <person name="Daum C."/>
            <person name="Saski C.A."/>
            <person name="Payton A.C."/>
            <person name="Mcbreen J.C."/>
            <person name="Conrad R.E."/>
            <person name="Kollar L.M."/>
            <person name="Olsson S."/>
            <person name="Huttunen S."/>
            <person name="Landis J.B."/>
            <person name="Wickett N.J."/>
            <person name="Johnson M.G."/>
            <person name="Rensing S.A."/>
            <person name="Grimwood J."/>
            <person name="Schmutz J."/>
            <person name="Mcdaniel S.F."/>
        </authorList>
    </citation>
    <scope>NUCLEOTIDE SEQUENCE</scope>
    <source>
        <strain evidence="24">R40</strain>
    </source>
</reference>
<dbReference type="Pfam" id="PF00069">
    <property type="entry name" value="Pkinase"/>
    <property type="match status" value="1"/>
</dbReference>
<evidence type="ECO:0000256" key="8">
    <source>
        <dbReference type="ARBA" id="ARBA00022741"/>
    </source>
</evidence>
<sequence length="573" mass="63447">MASVTSAQLRPARARVLTLLLTLTNFVSVSQGVDYPVGGTTQQWNFPPSSSWYDDVWSRNITFVLGDKLIFTYTSGLHNVLELVSKEDYEMCNLAAIKNTYSSGNDIIQLNTTGWHYYVCGALNHCANRNLKVSVYVNATNSGVPASASKTNLTPIIGAIVATALVMIIAAFIVWYCRRRKARNSLHGSGRSTGSTRKTPLMPIADLGMDGPRVFTFKELATATKNFSRTELLGRGGFGSVYKGTLRDKSIVAVKAIAKDSRQGENEFLAEVSIIGKIRHRNLVRLRGWCVEKEKLMVVYDYMPNGSLDKWIVAADQEEEGVTPVLLWNARYNILSGISGALAYLHEEWQQCILHRDVKPSNILLDDKFNAYLGDFGMARLIDHNKMAYSTVVAGTMGYLAPELPHTRKATPKTDVFSFGVLALEVTCGRRAFDPNLPHAEVYLLDWVWTMHQNGNLRKCVDARLGEDVDIMQSRLTLHLALLACHPDPASRPSMRFIRQVLNGDLSLPTIPPSRPVISYSWSSTMQPTQECISIEVSQHSGNQESVSSDKTPNVPVSAPNSSKPILPVTPEH</sequence>
<proteinExistence type="predicted"/>
<keyword evidence="7 21" id="KW-0732">Signal</keyword>
<dbReference type="FunFam" id="3.30.200.20:FF:000542">
    <property type="entry name" value="Receptor-like serine/threonine-protein kinase At4g25390"/>
    <property type="match status" value="1"/>
</dbReference>
<dbReference type="FunFam" id="2.60.40.420:FF:000034">
    <property type="entry name" value="Cupredoxin superfamily protein"/>
    <property type="match status" value="1"/>
</dbReference>
<dbReference type="EC" id="2.7.11.1" evidence="2"/>
<evidence type="ECO:0000256" key="20">
    <source>
        <dbReference type="SAM" id="Phobius"/>
    </source>
</evidence>
<evidence type="ECO:0000256" key="19">
    <source>
        <dbReference type="SAM" id="MobiDB-lite"/>
    </source>
</evidence>
<dbReference type="EMBL" id="CM026424">
    <property type="protein sequence ID" value="KAG0580602.1"/>
    <property type="molecule type" value="Genomic_DNA"/>
</dbReference>
<evidence type="ECO:0000313" key="24">
    <source>
        <dbReference type="EMBL" id="KAG0580604.1"/>
    </source>
</evidence>
<dbReference type="GO" id="GO:0005524">
    <property type="term" value="F:ATP binding"/>
    <property type="evidence" value="ECO:0007669"/>
    <property type="project" value="UniProtKB-UniRule"/>
</dbReference>
<feature type="domain" description="Protein kinase" evidence="22">
    <location>
        <begin position="227"/>
        <end position="511"/>
    </location>
</feature>
<feature type="signal peptide" evidence="21">
    <location>
        <begin position="1"/>
        <end position="32"/>
    </location>
</feature>
<keyword evidence="6 20" id="KW-0812">Transmembrane</keyword>
<evidence type="ECO:0000256" key="16">
    <source>
        <dbReference type="ARBA" id="ARBA00047899"/>
    </source>
</evidence>
<keyword evidence="8 18" id="KW-0547">Nucleotide-binding</keyword>
<feature type="chain" id="PRO_5036274525" description="non-specific serine/threonine protein kinase" evidence="21">
    <location>
        <begin position="33"/>
        <end position="573"/>
    </location>
</feature>
<dbReference type="Gene3D" id="3.30.200.20">
    <property type="entry name" value="Phosphorylase Kinase, domain 1"/>
    <property type="match status" value="1"/>
</dbReference>
<dbReference type="FunFam" id="1.10.510.10:FF:000240">
    <property type="entry name" value="Lectin-domain containing receptor kinase A4.3"/>
    <property type="match status" value="1"/>
</dbReference>
<name>A0A8T0IA88_CERPU</name>
<dbReference type="CDD" id="cd04216">
    <property type="entry name" value="Phytocyanin"/>
    <property type="match status" value="1"/>
</dbReference>
<evidence type="ECO:0000256" key="11">
    <source>
        <dbReference type="ARBA" id="ARBA00022989"/>
    </source>
</evidence>
<evidence type="ECO:0000256" key="15">
    <source>
        <dbReference type="ARBA" id="ARBA00023180"/>
    </source>
</evidence>
<dbReference type="InterPro" id="IPR003245">
    <property type="entry name" value="Phytocyanin_dom"/>
</dbReference>
<evidence type="ECO:0000256" key="9">
    <source>
        <dbReference type="ARBA" id="ARBA00022777"/>
    </source>
</evidence>
<dbReference type="SUPFAM" id="SSF49503">
    <property type="entry name" value="Cupredoxins"/>
    <property type="match status" value="1"/>
</dbReference>
<evidence type="ECO:0000256" key="14">
    <source>
        <dbReference type="ARBA" id="ARBA00023170"/>
    </source>
</evidence>
<evidence type="ECO:0000256" key="3">
    <source>
        <dbReference type="ARBA" id="ARBA00022475"/>
    </source>
</evidence>
<keyword evidence="25" id="KW-1185">Reference proteome</keyword>
<evidence type="ECO:0000256" key="1">
    <source>
        <dbReference type="ARBA" id="ARBA00004251"/>
    </source>
</evidence>
<feature type="compositionally biased region" description="Polar residues" evidence="19">
    <location>
        <begin position="539"/>
        <end position="552"/>
    </location>
</feature>
<evidence type="ECO:0000256" key="18">
    <source>
        <dbReference type="PROSITE-ProRule" id="PRU10141"/>
    </source>
</evidence>
<dbReference type="AlphaFoldDB" id="A0A8T0IA88"/>
<comment type="caution">
    <text evidence="24">The sequence shown here is derived from an EMBL/GenBank/DDBJ whole genome shotgun (WGS) entry which is preliminary data.</text>
</comment>
<feature type="transmembrane region" description="Helical" evidence="20">
    <location>
        <begin position="156"/>
        <end position="177"/>
    </location>
</feature>
<evidence type="ECO:0000256" key="21">
    <source>
        <dbReference type="SAM" id="SignalP"/>
    </source>
</evidence>
<evidence type="ECO:0000313" key="25">
    <source>
        <dbReference type="Proteomes" id="UP000822688"/>
    </source>
</evidence>
<dbReference type="GO" id="GO:0004674">
    <property type="term" value="F:protein serine/threonine kinase activity"/>
    <property type="evidence" value="ECO:0007669"/>
    <property type="project" value="UniProtKB-KW"/>
</dbReference>
<dbReference type="PROSITE" id="PS00107">
    <property type="entry name" value="PROTEIN_KINASE_ATP"/>
    <property type="match status" value="1"/>
</dbReference>
<keyword evidence="5" id="KW-0808">Transferase</keyword>
<dbReference type="SMART" id="SM00220">
    <property type="entry name" value="S_TKc"/>
    <property type="match status" value="1"/>
</dbReference>
<dbReference type="InterPro" id="IPR011009">
    <property type="entry name" value="Kinase-like_dom_sf"/>
</dbReference>
<dbReference type="Proteomes" id="UP000822688">
    <property type="component" value="Chromosome 4"/>
</dbReference>
<dbReference type="GO" id="GO:0009055">
    <property type="term" value="F:electron transfer activity"/>
    <property type="evidence" value="ECO:0007669"/>
    <property type="project" value="InterPro"/>
</dbReference>
<evidence type="ECO:0000256" key="2">
    <source>
        <dbReference type="ARBA" id="ARBA00012513"/>
    </source>
</evidence>
<dbReference type="PROSITE" id="PS51485">
    <property type="entry name" value="PHYTOCYANIN"/>
    <property type="match status" value="1"/>
</dbReference>
<dbReference type="EMBL" id="CM026424">
    <property type="protein sequence ID" value="KAG0580604.1"/>
    <property type="molecule type" value="Genomic_DNA"/>
</dbReference>
<dbReference type="Pfam" id="PF02298">
    <property type="entry name" value="Cu_bind_like"/>
    <property type="match status" value="1"/>
</dbReference>
<evidence type="ECO:0000256" key="7">
    <source>
        <dbReference type="ARBA" id="ARBA00022729"/>
    </source>
</evidence>
<keyword evidence="14" id="KW-0675">Receptor</keyword>
<dbReference type="PROSITE" id="PS50011">
    <property type="entry name" value="PROTEIN_KINASE_DOM"/>
    <property type="match status" value="1"/>
</dbReference>
<comment type="catalytic activity">
    <reaction evidence="16">
        <text>L-threonyl-[protein] + ATP = O-phospho-L-threonyl-[protein] + ADP + H(+)</text>
        <dbReference type="Rhea" id="RHEA:46608"/>
        <dbReference type="Rhea" id="RHEA-COMP:11060"/>
        <dbReference type="Rhea" id="RHEA-COMP:11605"/>
        <dbReference type="ChEBI" id="CHEBI:15378"/>
        <dbReference type="ChEBI" id="CHEBI:30013"/>
        <dbReference type="ChEBI" id="CHEBI:30616"/>
        <dbReference type="ChEBI" id="CHEBI:61977"/>
        <dbReference type="ChEBI" id="CHEBI:456216"/>
        <dbReference type="EC" id="2.7.11.1"/>
    </reaction>
</comment>
<dbReference type="InterPro" id="IPR008271">
    <property type="entry name" value="Ser/Thr_kinase_AS"/>
</dbReference>
<dbReference type="InterPro" id="IPR017441">
    <property type="entry name" value="Protein_kinase_ATP_BS"/>
</dbReference>
<dbReference type="InterPro" id="IPR008972">
    <property type="entry name" value="Cupredoxin"/>
</dbReference>
<protein>
    <recommendedName>
        <fullName evidence="2">non-specific serine/threonine protein kinase</fullName>
        <ecNumber evidence="2">2.7.11.1</ecNumber>
    </recommendedName>
</protein>
<keyword evidence="3" id="KW-1003">Cell membrane</keyword>
<evidence type="ECO:0000256" key="4">
    <source>
        <dbReference type="ARBA" id="ARBA00022527"/>
    </source>
</evidence>
<dbReference type="PANTHER" id="PTHR27007">
    <property type="match status" value="1"/>
</dbReference>
<accession>A0A8T0IA88</accession>
<dbReference type="Gene3D" id="2.60.40.420">
    <property type="entry name" value="Cupredoxins - blue copper proteins"/>
    <property type="match status" value="1"/>
</dbReference>
<evidence type="ECO:0000256" key="5">
    <source>
        <dbReference type="ARBA" id="ARBA00022679"/>
    </source>
</evidence>
<keyword evidence="9" id="KW-0418">Kinase</keyword>
<dbReference type="InterPro" id="IPR000719">
    <property type="entry name" value="Prot_kinase_dom"/>
</dbReference>
<keyword evidence="4" id="KW-0723">Serine/threonine-protein kinase</keyword>
<feature type="domain" description="Phytocyanin" evidence="23">
    <location>
        <begin position="33"/>
        <end position="139"/>
    </location>
</feature>
<dbReference type="SUPFAM" id="SSF56112">
    <property type="entry name" value="Protein kinase-like (PK-like)"/>
    <property type="match status" value="1"/>
</dbReference>
<gene>
    <name evidence="24" type="ORF">KC19_4G186000</name>
</gene>
<dbReference type="GO" id="GO:0005886">
    <property type="term" value="C:plasma membrane"/>
    <property type="evidence" value="ECO:0007669"/>
    <property type="project" value="UniProtKB-SubCell"/>
</dbReference>
<feature type="binding site" evidence="18">
    <location>
        <position position="259"/>
    </location>
    <ligand>
        <name>ATP</name>
        <dbReference type="ChEBI" id="CHEBI:30616"/>
    </ligand>
</feature>
<dbReference type="CDD" id="cd14066">
    <property type="entry name" value="STKc_IRAK"/>
    <property type="match status" value="1"/>
</dbReference>
<keyword evidence="13" id="KW-1015">Disulfide bond</keyword>
<evidence type="ECO:0000259" key="23">
    <source>
        <dbReference type="PROSITE" id="PS51485"/>
    </source>
</evidence>
<organism evidence="24 25">
    <name type="scientific">Ceratodon purpureus</name>
    <name type="common">Fire moss</name>
    <name type="synonym">Dicranum purpureum</name>
    <dbReference type="NCBI Taxonomy" id="3225"/>
    <lineage>
        <taxon>Eukaryota</taxon>
        <taxon>Viridiplantae</taxon>
        <taxon>Streptophyta</taxon>
        <taxon>Embryophyta</taxon>
        <taxon>Bryophyta</taxon>
        <taxon>Bryophytina</taxon>
        <taxon>Bryopsida</taxon>
        <taxon>Dicranidae</taxon>
        <taxon>Pseudoditrichales</taxon>
        <taxon>Ditrichaceae</taxon>
        <taxon>Ceratodon</taxon>
    </lineage>
</organism>
<dbReference type="GO" id="GO:0002229">
    <property type="term" value="P:defense response to oomycetes"/>
    <property type="evidence" value="ECO:0007669"/>
    <property type="project" value="UniProtKB-ARBA"/>
</dbReference>
<comment type="subcellular location">
    <subcellularLocation>
        <location evidence="1">Cell membrane</location>
        <topology evidence="1">Single-pass type I membrane protein</topology>
    </subcellularLocation>
</comment>
<feature type="region of interest" description="Disordered" evidence="19">
    <location>
        <begin position="539"/>
        <end position="573"/>
    </location>
</feature>
<dbReference type="Gene3D" id="1.10.510.10">
    <property type="entry name" value="Transferase(Phosphotransferase) domain 1"/>
    <property type="match status" value="1"/>
</dbReference>